<dbReference type="AlphaFoldDB" id="A0A059XS93"/>
<reference evidence="10" key="1">
    <citation type="submission" date="2014-02" db="EMBL/GenBank/DDBJ databases">
        <title>Complete genome sequence and comparative genomic analysis of the nitrogen-fixing bacterium Leptospirillum ferriphilum YSK.</title>
        <authorList>
            <person name="Guo X."/>
            <person name="Yin H."/>
            <person name="Liang Y."/>
            <person name="Hu Q."/>
            <person name="Ma L."/>
            <person name="Xiao Y."/>
            <person name="Zhang X."/>
            <person name="Qiu G."/>
            <person name="Liu X."/>
        </authorList>
    </citation>
    <scope>NUCLEOTIDE SEQUENCE [LARGE SCALE GENOMIC DNA]</scope>
    <source>
        <strain evidence="10">YSK</strain>
    </source>
</reference>
<evidence type="ECO:0000256" key="5">
    <source>
        <dbReference type="ARBA" id="ARBA00022692"/>
    </source>
</evidence>
<dbReference type="PANTHER" id="PTHR30026">
    <property type="entry name" value="OUTER MEMBRANE PROTEIN TOLC"/>
    <property type="match status" value="1"/>
</dbReference>
<dbReference type="SUPFAM" id="SSF56954">
    <property type="entry name" value="Outer membrane efflux proteins (OEP)"/>
    <property type="match status" value="1"/>
</dbReference>
<feature type="transmembrane region" description="Helical" evidence="8">
    <location>
        <begin position="12"/>
        <end position="31"/>
    </location>
</feature>
<comment type="subcellular location">
    <subcellularLocation>
        <location evidence="1">Cell outer membrane</location>
    </subcellularLocation>
</comment>
<name>A0A059XS93_9BACT</name>
<keyword evidence="10" id="KW-1185">Reference proteome</keyword>
<evidence type="ECO:0000256" key="6">
    <source>
        <dbReference type="ARBA" id="ARBA00023136"/>
    </source>
</evidence>
<dbReference type="InterPro" id="IPR051906">
    <property type="entry name" value="TolC-like"/>
</dbReference>
<proteinExistence type="inferred from homology"/>
<evidence type="ECO:0000256" key="8">
    <source>
        <dbReference type="SAM" id="Phobius"/>
    </source>
</evidence>
<dbReference type="GO" id="GO:0015562">
    <property type="term" value="F:efflux transmembrane transporter activity"/>
    <property type="evidence" value="ECO:0007669"/>
    <property type="project" value="InterPro"/>
</dbReference>
<evidence type="ECO:0000256" key="1">
    <source>
        <dbReference type="ARBA" id="ARBA00004442"/>
    </source>
</evidence>
<gene>
    <name evidence="9" type="ORF">Y981_01070</name>
</gene>
<keyword evidence="4" id="KW-1134">Transmembrane beta strand</keyword>
<evidence type="ECO:0000256" key="2">
    <source>
        <dbReference type="ARBA" id="ARBA00007613"/>
    </source>
</evidence>
<evidence type="ECO:0000313" key="10">
    <source>
        <dbReference type="Proteomes" id="UP000027059"/>
    </source>
</evidence>
<keyword evidence="5 8" id="KW-0812">Transmembrane</keyword>
<evidence type="ECO:0000256" key="4">
    <source>
        <dbReference type="ARBA" id="ARBA00022452"/>
    </source>
</evidence>
<protein>
    <submittedName>
        <fullName evidence="9">Transporter</fullName>
    </submittedName>
</protein>
<dbReference type="Pfam" id="PF02321">
    <property type="entry name" value="OEP"/>
    <property type="match status" value="2"/>
</dbReference>
<comment type="similarity">
    <text evidence="2">Belongs to the outer membrane factor (OMF) (TC 1.B.17) family.</text>
</comment>
<dbReference type="GO" id="GO:0015288">
    <property type="term" value="F:porin activity"/>
    <property type="evidence" value="ECO:0007669"/>
    <property type="project" value="TreeGrafter"/>
</dbReference>
<keyword evidence="7" id="KW-0998">Cell outer membrane</keyword>
<dbReference type="InterPro" id="IPR003423">
    <property type="entry name" value="OMP_efflux"/>
</dbReference>
<dbReference type="RefSeq" id="WP_014959959.1">
    <property type="nucleotide sequence ID" value="NZ_CP007243.1"/>
</dbReference>
<keyword evidence="6 8" id="KW-0472">Membrane</keyword>
<dbReference type="HOGENOM" id="CLU_043134_0_0_0"/>
<dbReference type="Proteomes" id="UP000027059">
    <property type="component" value="Chromosome"/>
</dbReference>
<reference evidence="9 10" key="2">
    <citation type="journal article" date="2015" name="Biomed. Res. Int.">
        <title>Effects of Arsenite Resistance on the Growth and Functional Gene Expression of Leptospirillum ferriphilum and Acidithiobacillus thiooxidans in Pure Culture and Coculture.</title>
        <authorList>
            <person name="Jiang H."/>
            <person name="Liang Y."/>
            <person name="Yin H."/>
            <person name="Xiao Y."/>
            <person name="Guo X."/>
            <person name="Xu Y."/>
            <person name="Hu Q."/>
            <person name="Liu H."/>
            <person name="Liu X."/>
        </authorList>
    </citation>
    <scope>NUCLEOTIDE SEQUENCE [LARGE SCALE GENOMIC DNA]</scope>
    <source>
        <strain evidence="9 10">YSK</strain>
    </source>
</reference>
<evidence type="ECO:0000256" key="3">
    <source>
        <dbReference type="ARBA" id="ARBA00022448"/>
    </source>
</evidence>
<sequence>MVIRDCRTRRNAIGIGRGILAVMFVMMHVLFGESAFALSTNPQGDGGTRTLTVSQAVDMALSRNPDVLSYKKTWLGTKKLEVTALAPADPQIQYLWGGGEQGNGPNGVGLPYESGSNWAIFQSFLFPGKAEVGYKINKDNTHAAYYAYRIQRVTLRNQTELACYQFLLAKKSLDLNLEMQTWFKRALEITRAKLSVGSAQILDVVNAKVQLSQARLDELTYRWQIKVARRQLNMLLNLPLDTPVNVAPVGEPQKMETSLAQLEDTALVNRPDLLSARTTLDLNRHQLSLARLGYMPDYQFEGSEGGESCYGFAGINCYYVGLQINVPLFAPIKQVKQVDSARDMVRSADFQYQWQANQVKLNVDNTYSQVVLGYRQFRINASQLVPQTRLAFELALTGYENQKNDFLYLINAIQSYRQALYNSYQSLINYYESLSNLEAAVGTPLPSDQASDRTSPSR</sequence>
<evidence type="ECO:0000313" key="9">
    <source>
        <dbReference type="EMBL" id="AIA29920.1"/>
    </source>
</evidence>
<dbReference type="GO" id="GO:1990281">
    <property type="term" value="C:efflux pump complex"/>
    <property type="evidence" value="ECO:0007669"/>
    <property type="project" value="TreeGrafter"/>
</dbReference>
<dbReference type="EMBL" id="CP007243">
    <property type="protein sequence ID" value="AIA29920.1"/>
    <property type="molecule type" value="Genomic_DNA"/>
</dbReference>
<dbReference type="PANTHER" id="PTHR30026:SF20">
    <property type="entry name" value="OUTER MEMBRANE PROTEIN TOLC"/>
    <property type="match status" value="1"/>
</dbReference>
<accession>A0A059XS93</accession>
<keyword evidence="3" id="KW-0813">Transport</keyword>
<dbReference type="OrthoDB" id="9812019at2"/>
<organism evidence="9 10">
    <name type="scientific">Leptospirillum ferriphilum YSK</name>
    <dbReference type="NCBI Taxonomy" id="1441628"/>
    <lineage>
        <taxon>Bacteria</taxon>
        <taxon>Pseudomonadati</taxon>
        <taxon>Nitrospirota</taxon>
        <taxon>Nitrospiria</taxon>
        <taxon>Nitrospirales</taxon>
        <taxon>Nitrospiraceae</taxon>
        <taxon>Leptospirillum</taxon>
    </lineage>
</organism>
<keyword evidence="8" id="KW-1133">Transmembrane helix</keyword>
<dbReference type="KEGG" id="lfp:Y981_01070"/>
<dbReference type="Gene3D" id="1.20.1600.10">
    <property type="entry name" value="Outer membrane efflux proteins (OEP)"/>
    <property type="match status" value="1"/>
</dbReference>
<evidence type="ECO:0000256" key="7">
    <source>
        <dbReference type="ARBA" id="ARBA00023237"/>
    </source>
</evidence>
<dbReference type="GO" id="GO:0009279">
    <property type="term" value="C:cell outer membrane"/>
    <property type="evidence" value="ECO:0007669"/>
    <property type="project" value="UniProtKB-SubCell"/>
</dbReference>